<dbReference type="GO" id="GO:0005634">
    <property type="term" value="C:nucleus"/>
    <property type="evidence" value="ECO:0007669"/>
    <property type="project" value="TreeGrafter"/>
</dbReference>
<keyword evidence="1" id="KW-0853">WD repeat</keyword>
<evidence type="ECO:0000313" key="5">
    <source>
        <dbReference type="Proteomes" id="UP000784294"/>
    </source>
</evidence>
<evidence type="ECO:0000313" key="4">
    <source>
        <dbReference type="EMBL" id="VEL08911.1"/>
    </source>
</evidence>
<dbReference type="AlphaFoldDB" id="A0A448WD43"/>
<organism evidence="4 5">
    <name type="scientific">Protopolystoma xenopodis</name>
    <dbReference type="NCBI Taxonomy" id="117903"/>
    <lineage>
        <taxon>Eukaryota</taxon>
        <taxon>Metazoa</taxon>
        <taxon>Spiralia</taxon>
        <taxon>Lophotrochozoa</taxon>
        <taxon>Platyhelminthes</taxon>
        <taxon>Monogenea</taxon>
        <taxon>Polyopisthocotylea</taxon>
        <taxon>Polystomatidea</taxon>
        <taxon>Polystomatidae</taxon>
        <taxon>Protopolystoma</taxon>
    </lineage>
</organism>
<dbReference type="InterPro" id="IPR051858">
    <property type="entry name" value="WD_repeat_GAD-1"/>
</dbReference>
<reference evidence="4" key="1">
    <citation type="submission" date="2018-11" db="EMBL/GenBank/DDBJ databases">
        <authorList>
            <consortium name="Pathogen Informatics"/>
        </authorList>
    </citation>
    <scope>NUCLEOTIDE SEQUENCE</scope>
</reference>
<evidence type="ECO:0000256" key="3">
    <source>
        <dbReference type="SAM" id="MobiDB-lite"/>
    </source>
</evidence>
<gene>
    <name evidence="4" type="ORF">PXEA_LOCUS2351</name>
</gene>
<name>A0A448WD43_9PLAT</name>
<dbReference type="GO" id="GO:0035861">
    <property type="term" value="C:site of double-strand break"/>
    <property type="evidence" value="ECO:0007669"/>
    <property type="project" value="TreeGrafter"/>
</dbReference>
<evidence type="ECO:0000256" key="1">
    <source>
        <dbReference type="ARBA" id="ARBA00022574"/>
    </source>
</evidence>
<dbReference type="PANTHER" id="PTHR16017">
    <property type="entry name" value="GASTRULATION DEFECTIVE PROTEIN 1-RELATED"/>
    <property type="match status" value="1"/>
</dbReference>
<dbReference type="Proteomes" id="UP000784294">
    <property type="component" value="Unassembled WGS sequence"/>
</dbReference>
<comment type="caution">
    <text evidence="4">The sequence shown here is derived from an EMBL/GenBank/DDBJ whole genome shotgun (WGS) entry which is preliminary data.</text>
</comment>
<feature type="region of interest" description="Disordered" evidence="3">
    <location>
        <begin position="138"/>
        <end position="158"/>
    </location>
</feature>
<dbReference type="EMBL" id="CAAALY010005025">
    <property type="protein sequence ID" value="VEL08911.1"/>
    <property type="molecule type" value="Genomic_DNA"/>
</dbReference>
<keyword evidence="2" id="KW-0677">Repeat</keyword>
<evidence type="ECO:0000256" key="2">
    <source>
        <dbReference type="ARBA" id="ARBA00022737"/>
    </source>
</evidence>
<sequence>MIFLVSNVKPGHGSVNCVFWHPRIGQIFCGSSDGVVTVHYDASRSTRELGALRCAGRATTEASRRRRIGEGEAFIRPTLLFYDEEDLNLARKTKKGRQATLDAMAAATPELAETMLALVAVNATRSAERQATLDRMDKEIKARSRAKNPEKTEERGDKVGSLHQYMVQQIVLRPNEADKRAEADIRGAILRHAEASKKPFWTKAYTKTQPNTIFQNPEEEVRKDPTPTWKKKKLA</sequence>
<keyword evidence="5" id="KW-1185">Reference proteome</keyword>
<feature type="region of interest" description="Disordered" evidence="3">
    <location>
        <begin position="208"/>
        <end position="235"/>
    </location>
</feature>
<protein>
    <submittedName>
        <fullName evidence="4">Uncharacterized protein</fullName>
    </submittedName>
</protein>
<accession>A0A448WD43</accession>
<proteinExistence type="predicted"/>
<dbReference type="PANTHER" id="PTHR16017:SF0">
    <property type="entry name" value="WD REPEAT-CONTAINING PROTEIN 70"/>
    <property type="match status" value="1"/>
</dbReference>
<dbReference type="OrthoDB" id="10264376at2759"/>